<feature type="compositionally biased region" description="Basic and acidic residues" evidence="1">
    <location>
        <begin position="30"/>
        <end position="42"/>
    </location>
</feature>
<gene>
    <name evidence="2" type="ORF">FHS38_005015</name>
</gene>
<protein>
    <submittedName>
        <fullName evidence="2">Uncharacterized protein</fullName>
    </submittedName>
</protein>
<feature type="region of interest" description="Disordered" evidence="1">
    <location>
        <begin position="1"/>
        <end position="42"/>
    </location>
</feature>
<comment type="caution">
    <text evidence="2">The sequence shown here is derived from an EMBL/GenBank/DDBJ whole genome shotgun (WGS) entry which is preliminary data.</text>
</comment>
<name>A0A7W7LEY1_STRNE</name>
<evidence type="ECO:0000313" key="3">
    <source>
        <dbReference type="Proteomes" id="UP000556436"/>
    </source>
</evidence>
<feature type="compositionally biased region" description="Low complexity" evidence="1">
    <location>
        <begin position="1"/>
        <end position="17"/>
    </location>
</feature>
<reference evidence="2 3" key="1">
    <citation type="submission" date="2020-08" db="EMBL/GenBank/DDBJ databases">
        <title>Genomic Encyclopedia of Type Strains, Phase III (KMG-III): the genomes of soil and plant-associated and newly described type strains.</title>
        <authorList>
            <person name="Whitman W."/>
        </authorList>
    </citation>
    <scope>NUCLEOTIDE SEQUENCE [LARGE SCALE GENOMIC DNA]</scope>
    <source>
        <strain evidence="2 3">CECT 3265</strain>
    </source>
</reference>
<dbReference type="RefSeq" id="WP_338930908.1">
    <property type="nucleotide sequence ID" value="NZ_CP147867.1"/>
</dbReference>
<keyword evidence="3" id="KW-1185">Reference proteome</keyword>
<proteinExistence type="predicted"/>
<sequence>MTARRAAVGRAVGPVAVEEAEGSTTRPRGSHRDRTVLADKAG</sequence>
<evidence type="ECO:0000256" key="1">
    <source>
        <dbReference type="SAM" id="MobiDB-lite"/>
    </source>
</evidence>
<accession>A0A7W7LEY1</accession>
<evidence type="ECO:0000313" key="2">
    <source>
        <dbReference type="EMBL" id="MBB4888940.1"/>
    </source>
</evidence>
<organism evidence="2 3">
    <name type="scientific">Streptomyces netropsis</name>
    <name type="common">Streptoverticillium netropsis</name>
    <dbReference type="NCBI Taxonomy" id="55404"/>
    <lineage>
        <taxon>Bacteria</taxon>
        <taxon>Bacillati</taxon>
        <taxon>Actinomycetota</taxon>
        <taxon>Actinomycetes</taxon>
        <taxon>Kitasatosporales</taxon>
        <taxon>Streptomycetaceae</taxon>
        <taxon>Streptomyces</taxon>
    </lineage>
</organism>
<dbReference type="EMBL" id="JACHJG010000011">
    <property type="protein sequence ID" value="MBB4888940.1"/>
    <property type="molecule type" value="Genomic_DNA"/>
</dbReference>
<dbReference type="AlphaFoldDB" id="A0A7W7LEY1"/>
<dbReference type="Proteomes" id="UP000556436">
    <property type="component" value="Unassembled WGS sequence"/>
</dbReference>